<dbReference type="InterPro" id="IPR008274">
    <property type="entry name" value="AldOxase/xan_DH_MoCoBD1"/>
</dbReference>
<dbReference type="InterPro" id="IPR002346">
    <property type="entry name" value="Mopterin_DH_FAD-bd"/>
</dbReference>
<dbReference type="GO" id="GO:0016491">
    <property type="term" value="F:oxidoreductase activity"/>
    <property type="evidence" value="ECO:0007669"/>
    <property type="project" value="UniProtKB-KW"/>
</dbReference>
<dbReference type="Gene3D" id="3.30.390.50">
    <property type="entry name" value="CO dehydrogenase flavoprotein, C-terminal domain"/>
    <property type="match status" value="1"/>
</dbReference>
<evidence type="ECO:0000256" key="5">
    <source>
        <dbReference type="ARBA" id="ARBA00022723"/>
    </source>
</evidence>
<dbReference type="InterPro" id="IPR016169">
    <property type="entry name" value="FAD-bd_PCMH_sub2"/>
</dbReference>
<organism evidence="15">
    <name type="scientific">Arion vulgaris</name>
    <dbReference type="NCBI Taxonomy" id="1028688"/>
    <lineage>
        <taxon>Eukaryota</taxon>
        <taxon>Metazoa</taxon>
        <taxon>Spiralia</taxon>
        <taxon>Lophotrochozoa</taxon>
        <taxon>Mollusca</taxon>
        <taxon>Gastropoda</taxon>
        <taxon>Heterobranchia</taxon>
        <taxon>Euthyneura</taxon>
        <taxon>Panpulmonata</taxon>
        <taxon>Eupulmonata</taxon>
        <taxon>Stylommatophora</taxon>
        <taxon>Helicina</taxon>
        <taxon>Arionoidea</taxon>
        <taxon>Arionidae</taxon>
        <taxon>Arion</taxon>
    </lineage>
</organism>
<evidence type="ECO:0000256" key="7">
    <source>
        <dbReference type="ARBA" id="ARBA00023004"/>
    </source>
</evidence>
<dbReference type="Gene3D" id="3.10.20.30">
    <property type="match status" value="1"/>
</dbReference>
<dbReference type="PROSITE" id="PS51387">
    <property type="entry name" value="FAD_PCMH"/>
    <property type="match status" value="1"/>
</dbReference>
<feature type="binding site" evidence="13">
    <location>
        <position position="53"/>
    </location>
    <ligand>
        <name>[2Fe-2S] cluster</name>
        <dbReference type="ChEBI" id="CHEBI:190135"/>
        <label>1</label>
    </ligand>
</feature>
<feature type="binding site" evidence="13">
    <location>
        <position position="157"/>
    </location>
    <ligand>
        <name>[2Fe-2S] cluster</name>
        <dbReference type="ChEBI" id="CHEBI:190135"/>
        <label>2</label>
    </ligand>
</feature>
<dbReference type="InterPro" id="IPR046867">
    <property type="entry name" value="AldOxase/xan_DH_MoCoBD2"/>
</dbReference>
<accession>A0A0B7AUW5</accession>
<dbReference type="Pfam" id="PF03450">
    <property type="entry name" value="CO_deh_flav_C"/>
    <property type="match status" value="1"/>
</dbReference>
<evidence type="ECO:0000256" key="2">
    <source>
        <dbReference type="ARBA" id="ARBA00006849"/>
    </source>
</evidence>
<dbReference type="Gene3D" id="3.30.465.10">
    <property type="match status" value="1"/>
</dbReference>
<sequence length="1296" mass="142517">MSREMFQRSTDPEDITFYINGKKYLVSDKYSPTTSLNDYIRDVAGLKGTKVMCKEAGCGCCAVTVTHASNGDVMETMSINSCVCPLYSVDGWQITTTEGIGNSKEGFHPIQNIIAKHNGTQCGYCTPGFVMSMYGLLHQDQKPTQQEIEDSFDGHICRCTGYRSILDAMKSFAVDSTAPNAKCIDIEDLNKKLCYKTGQPCRKENVGKKSSVGGAKQEIGGPPVPLAIDLGQSRWYRPVNLKNLAELMQQHKTHSTTVFFGNTSSGIFKHQGPYEVYIDLRAVKELHLYKEGNTSVIFGGGTTLTKLKKHLKDIQHKPGFHYCARVIRHLKVLASVLVRNAGSMAGNLMIKHAHPDFPSDLFTMLEAIGASVEIFDSNTAGSKKHSLLQFLRDVDMKGKIIVTIEIPKWEKNDHYRSFKITPRWQNAHAYVNAAFKITLNDRKVVGKPNFIIGGISAQTVHAIKAEEFITNKTLSDEVINETLKIMYEELHPEAEPLTASPKYRKELAVNLLYKTLLEVYKPSKYNILSGSASMERSLSSGLQTFQEKTDDYPLRKPMPKKTASLQTSGEAEYVNDIPNFRHELSAALVVASVGVGKIGKIDTTAALQIPGVVRYLGADDIPKGGQNNYIPSHPVFGGWNEELFASKDIEYAGQLIGIILAETSALAEEGARMVKVTYENVQTPITDLETAIKKNSIHEGATHEKIVGDLAAGMKEAHIIVEGDVSEGTQYHFYIENQVALCVPSEDGIDIYSATQAGDMLQRSVSQVLGKPMNYINLTVPRLGGSFGGKLIHSFSISSAAAIATEITGRPVRLNVDLSTNMKFNSKRFPIYAKYKAGCDNDGKLKFIQVDIYVDSGVRPTPMIFDLIGLLDQGYYCPNWKVTLMQMKTNKAVGAATRGPGSVPASLIIETIMEHLAKNVHQHPIMFKEINLYETGQKDIEGIELTYCSMKSVWNRLKHTAEVTSRMEDVNRFNKNNLWRKRGITMCAVKYGMAWFPGGLPTHVSIFAGDGTVTVLTTGVEMGQGLYTKVAQAVAHSLKVPLENVKVRPNQNNVLANASVTGGSTTSERCVMSAVQACTILNERLQPLREKMPNADWPSLLSASVFSNVELQASSTHFNNTGVPIIYFTYMAGVVETEVDVLTGEFQVRRVDIMADFGESMNPTIDIGQIEGAFVMGLGAYLSENLTYDKTTGDILNDGTWEYKPPTSKDIPIDWRIHLLPDAPNPAGILSSKAVGEPPIGLAMGALLSIKSSIESAREELTGQRDFLPVVAPYTVERFQQGAGISVDHLRVGGHN</sequence>
<feature type="binding site" evidence="13">
    <location>
        <position position="1063"/>
    </location>
    <ligand>
        <name>Mo-molybdopterin</name>
        <dbReference type="ChEBI" id="CHEBI:71302"/>
    </ligand>
    <ligandPart>
        <name>Mo</name>
        <dbReference type="ChEBI" id="CHEBI:28685"/>
    </ligandPart>
</feature>
<feature type="active site" description="Proton acceptor" evidence="11">
    <location>
        <position position="1237"/>
    </location>
</feature>
<dbReference type="Gene3D" id="3.30.365.10">
    <property type="entry name" value="Aldehyde oxidase/xanthine dehydrogenase, molybdopterin binding domain"/>
    <property type="match status" value="4"/>
</dbReference>
<keyword evidence="12" id="KW-0285">Flavoprotein</keyword>
<evidence type="ECO:0000256" key="12">
    <source>
        <dbReference type="PIRSR" id="PIRSR000127-2"/>
    </source>
</evidence>
<dbReference type="PANTHER" id="PTHR11908">
    <property type="entry name" value="XANTHINE DEHYDROGENASE"/>
    <property type="match status" value="1"/>
</dbReference>
<dbReference type="InterPro" id="IPR036683">
    <property type="entry name" value="CO_DH_flav_C_dom_sf"/>
</dbReference>
<dbReference type="Pfam" id="PF01315">
    <property type="entry name" value="Ald_Xan_dh_C"/>
    <property type="match status" value="1"/>
</dbReference>
<comment type="cofactor">
    <cofactor evidence="13">
        <name>[2Fe-2S] cluster</name>
        <dbReference type="ChEBI" id="CHEBI:190135"/>
    </cofactor>
    <text evidence="13">Binds 2 [2Fe-2S] clusters.</text>
</comment>
<dbReference type="PANTHER" id="PTHR11908:SF132">
    <property type="entry name" value="ALDEHYDE OXIDASE 1-RELATED"/>
    <property type="match status" value="1"/>
</dbReference>
<dbReference type="InterPro" id="IPR001041">
    <property type="entry name" value="2Fe-2S_ferredoxin-type"/>
</dbReference>
<feature type="binding site" evidence="12">
    <location>
        <begin position="343"/>
        <end position="347"/>
    </location>
    <ligand>
        <name>FAD</name>
        <dbReference type="ChEBI" id="CHEBI:57692"/>
    </ligand>
</feature>
<dbReference type="Gene3D" id="3.30.43.10">
    <property type="entry name" value="Uridine Diphospho-n-acetylenolpyruvylglucosamine Reductase, domain 2"/>
    <property type="match status" value="1"/>
</dbReference>
<dbReference type="Pfam" id="PF20256">
    <property type="entry name" value="MoCoBD_2"/>
    <property type="match status" value="1"/>
</dbReference>
<dbReference type="Gene3D" id="1.10.150.120">
    <property type="entry name" value="[2Fe-2S]-binding domain"/>
    <property type="match status" value="1"/>
</dbReference>
<dbReference type="SUPFAM" id="SSF54665">
    <property type="entry name" value="CO dehydrogenase molybdoprotein N-domain-like"/>
    <property type="match status" value="1"/>
</dbReference>
<dbReference type="Pfam" id="PF01799">
    <property type="entry name" value="Fer2_2"/>
    <property type="match status" value="1"/>
</dbReference>
<dbReference type="SUPFAM" id="SSF56003">
    <property type="entry name" value="Molybdenum cofactor-binding domain"/>
    <property type="match status" value="1"/>
</dbReference>
<comment type="cofactor">
    <cofactor evidence="13">
        <name>Mo-molybdopterin</name>
        <dbReference type="ChEBI" id="CHEBI:71302"/>
    </cofactor>
    <text evidence="13">Binds 1 Mo-molybdopterin (Mo-MPT) cofactor per subunit.</text>
</comment>
<dbReference type="FunFam" id="3.10.20.30:FF:000012">
    <property type="entry name" value="Xanthine dehydrogenase/oxidase"/>
    <property type="match status" value="1"/>
</dbReference>
<dbReference type="Pfam" id="PF00941">
    <property type="entry name" value="FAD_binding_5"/>
    <property type="match status" value="1"/>
</dbReference>
<reference evidence="15" key="1">
    <citation type="submission" date="2014-12" db="EMBL/GenBank/DDBJ databases">
        <title>Insight into the proteome of Arion vulgaris.</title>
        <authorList>
            <person name="Aradska J."/>
            <person name="Bulat T."/>
            <person name="Smidak R."/>
            <person name="Sarate P."/>
            <person name="Gangsoo J."/>
            <person name="Sialana F."/>
            <person name="Bilban M."/>
            <person name="Lubec G."/>
        </authorList>
    </citation>
    <scope>NUCLEOTIDE SEQUENCE</scope>
    <source>
        <tissue evidence="15">Skin</tissue>
    </source>
</reference>
<dbReference type="InterPro" id="IPR036856">
    <property type="entry name" value="Ald_Oxase/Xan_DH_a/b_sf"/>
</dbReference>
<feature type="binding site" evidence="13">
    <location>
        <position position="122"/>
    </location>
    <ligand>
        <name>[2Fe-2S] cluster</name>
        <dbReference type="ChEBI" id="CHEBI:190135"/>
        <label>2</label>
    </ligand>
</feature>
<evidence type="ECO:0000256" key="6">
    <source>
        <dbReference type="ARBA" id="ARBA00023002"/>
    </source>
</evidence>
<comment type="similarity">
    <text evidence="2">Belongs to the xanthine dehydrogenase family.</text>
</comment>
<evidence type="ECO:0000313" key="15">
    <source>
        <dbReference type="EMBL" id="CEK83811.1"/>
    </source>
</evidence>
<dbReference type="SMART" id="SM01092">
    <property type="entry name" value="CO_deh_flav_C"/>
    <property type="match status" value="1"/>
</dbReference>
<comment type="cofactor">
    <cofactor evidence="10">
        <name>[2Fe-2S] cluster</name>
        <dbReference type="ChEBI" id="CHEBI:190135"/>
    </cofactor>
</comment>
<dbReference type="Pfam" id="PF00111">
    <property type="entry name" value="Fer2"/>
    <property type="match status" value="1"/>
</dbReference>
<protein>
    <recommendedName>
        <fullName evidence="14">FAD-binding PCMH-type domain-containing protein</fullName>
    </recommendedName>
</protein>
<dbReference type="InterPro" id="IPR036010">
    <property type="entry name" value="2Fe-2S_ferredoxin-like_sf"/>
</dbReference>
<proteinExistence type="inferred from homology"/>
<evidence type="ECO:0000256" key="9">
    <source>
        <dbReference type="ARBA" id="ARBA00023027"/>
    </source>
</evidence>
<dbReference type="Gene3D" id="3.90.1170.50">
    <property type="entry name" value="Aldehyde oxidase/xanthine dehydrogenase, a/b hammerhead"/>
    <property type="match status" value="1"/>
</dbReference>
<dbReference type="InterPro" id="IPR002888">
    <property type="entry name" value="2Fe-2S-bd"/>
</dbReference>
<dbReference type="Pfam" id="PF02738">
    <property type="entry name" value="MoCoBD_1"/>
    <property type="match status" value="1"/>
</dbReference>
<dbReference type="EMBL" id="HACG01036946">
    <property type="protein sequence ID" value="CEK83811.1"/>
    <property type="molecule type" value="Transcribed_RNA"/>
</dbReference>
<keyword evidence="9" id="KW-0520">NAD</keyword>
<feature type="binding site" evidence="13">
    <location>
        <position position="125"/>
    </location>
    <ligand>
        <name>[2Fe-2S] cluster</name>
        <dbReference type="ChEBI" id="CHEBI:190135"/>
        <label>2</label>
    </ligand>
</feature>
<evidence type="ECO:0000256" key="4">
    <source>
        <dbReference type="ARBA" id="ARBA00022714"/>
    </source>
</evidence>
<evidence type="ECO:0000256" key="1">
    <source>
        <dbReference type="ARBA" id="ARBA00001974"/>
    </source>
</evidence>
<dbReference type="InterPro" id="IPR037165">
    <property type="entry name" value="AldOxase/xan_DH_Mopterin-bd_sf"/>
</dbReference>
<feature type="binding site" evidence="13">
    <location>
        <position position="58"/>
    </location>
    <ligand>
        <name>[2Fe-2S] cluster</name>
        <dbReference type="ChEBI" id="CHEBI:190135"/>
        <label>1</label>
    </ligand>
</feature>
<dbReference type="SUPFAM" id="SSF56176">
    <property type="entry name" value="FAD-binding/transporter-associated domain-like"/>
    <property type="match status" value="1"/>
</dbReference>
<evidence type="ECO:0000256" key="3">
    <source>
        <dbReference type="ARBA" id="ARBA00022505"/>
    </source>
</evidence>
<feature type="binding site" evidence="12">
    <location>
        <position position="356"/>
    </location>
    <ligand>
        <name>FAD</name>
        <dbReference type="ChEBI" id="CHEBI:57692"/>
    </ligand>
</feature>
<feature type="binding site" evidence="13">
    <location>
        <position position="756"/>
    </location>
    <ligand>
        <name>Mo-molybdopterin</name>
        <dbReference type="ChEBI" id="CHEBI:71302"/>
    </ligand>
    <ligandPart>
        <name>Mo</name>
        <dbReference type="ChEBI" id="CHEBI:28685"/>
    </ligandPart>
</feature>
<keyword evidence="5 13" id="KW-0479">Metal-binding</keyword>
<dbReference type="FunFam" id="3.30.365.10:FF:000001">
    <property type="entry name" value="Xanthine dehydrogenase oxidase"/>
    <property type="match status" value="1"/>
</dbReference>
<dbReference type="InterPro" id="IPR005107">
    <property type="entry name" value="CO_DH_flav_C"/>
</dbReference>
<evidence type="ECO:0000256" key="13">
    <source>
        <dbReference type="PIRSR" id="PIRSR000127-3"/>
    </source>
</evidence>
<dbReference type="SUPFAM" id="SSF47741">
    <property type="entry name" value="CO dehydrogenase ISP C-domain like"/>
    <property type="match status" value="1"/>
</dbReference>
<dbReference type="InterPro" id="IPR016208">
    <property type="entry name" value="Ald_Oxase/xanthine_DH-like"/>
</dbReference>
<feature type="binding site" evidence="13">
    <location>
        <position position="159"/>
    </location>
    <ligand>
        <name>[2Fe-2S] cluster</name>
        <dbReference type="ChEBI" id="CHEBI:190135"/>
        <label>2</label>
    </ligand>
</feature>
<evidence type="ECO:0000256" key="11">
    <source>
        <dbReference type="PIRSR" id="PIRSR000127-1"/>
    </source>
</evidence>
<feature type="domain" description="FAD-binding PCMH-type" evidence="14">
    <location>
        <begin position="228"/>
        <end position="411"/>
    </location>
</feature>
<keyword evidence="4 13" id="KW-0001">2Fe-2S</keyword>
<dbReference type="GO" id="GO:0005506">
    <property type="term" value="F:iron ion binding"/>
    <property type="evidence" value="ECO:0007669"/>
    <property type="project" value="InterPro"/>
</dbReference>
<feature type="binding site" evidence="12">
    <location>
        <position position="419"/>
    </location>
    <ligand>
        <name>FAD</name>
        <dbReference type="ChEBI" id="CHEBI:57692"/>
    </ligand>
</feature>
<dbReference type="CDD" id="cd00207">
    <property type="entry name" value="fer2"/>
    <property type="match status" value="1"/>
</dbReference>
<dbReference type="InterPro" id="IPR000674">
    <property type="entry name" value="Ald_Oxase/Xan_DH_a/b"/>
</dbReference>
<dbReference type="InterPro" id="IPR016166">
    <property type="entry name" value="FAD-bd_PCMH"/>
</dbReference>
<dbReference type="PIRSF" id="PIRSF000127">
    <property type="entry name" value="Xanthine_DH"/>
    <property type="match status" value="1"/>
</dbReference>
<feature type="binding site" evidence="13">
    <location>
        <position position="82"/>
    </location>
    <ligand>
        <name>[2Fe-2S] cluster</name>
        <dbReference type="ChEBI" id="CHEBI:190135"/>
        <label>1</label>
    </ligand>
</feature>
<dbReference type="GO" id="GO:0071949">
    <property type="term" value="F:FAD binding"/>
    <property type="evidence" value="ECO:0007669"/>
    <property type="project" value="InterPro"/>
</dbReference>
<keyword evidence="8 13" id="KW-0411">Iron-sulfur</keyword>
<keyword evidence="7 13" id="KW-0408">Iron</keyword>
<name>A0A0B7AUW5_9EUPU</name>
<evidence type="ECO:0000256" key="8">
    <source>
        <dbReference type="ARBA" id="ARBA00023014"/>
    </source>
</evidence>
<dbReference type="InterPro" id="IPR036318">
    <property type="entry name" value="FAD-bd_PCMH-like_sf"/>
</dbReference>
<keyword evidence="12" id="KW-0274">FAD</keyword>
<keyword evidence="6" id="KW-0560">Oxidoreductase</keyword>
<comment type="cofactor">
    <cofactor evidence="1 12">
        <name>FAD</name>
        <dbReference type="ChEBI" id="CHEBI:57692"/>
    </cofactor>
</comment>
<evidence type="ECO:0000256" key="10">
    <source>
        <dbReference type="ARBA" id="ARBA00034078"/>
    </source>
</evidence>
<dbReference type="SUPFAM" id="SSF54292">
    <property type="entry name" value="2Fe-2S ferredoxin-like"/>
    <property type="match status" value="1"/>
</dbReference>
<dbReference type="InterPro" id="IPR012675">
    <property type="entry name" value="Beta-grasp_dom_sf"/>
</dbReference>
<feature type="binding site" evidence="13">
    <location>
        <position position="787"/>
    </location>
    <ligand>
        <name>Mo-molybdopterin</name>
        <dbReference type="ChEBI" id="CHEBI:71302"/>
    </ligand>
    <ligandPart>
        <name>Mo</name>
        <dbReference type="ChEBI" id="CHEBI:28685"/>
    </ligandPart>
</feature>
<feature type="binding site" evidence="13">
    <location>
        <position position="61"/>
    </location>
    <ligand>
        <name>[2Fe-2S] cluster</name>
        <dbReference type="ChEBI" id="CHEBI:190135"/>
        <label>1</label>
    </ligand>
</feature>
<dbReference type="InterPro" id="IPR036884">
    <property type="entry name" value="2Fe-2S-bd_dom_sf"/>
</dbReference>
<keyword evidence="3 13" id="KW-0500">Molybdenum</keyword>
<dbReference type="SMART" id="SM01008">
    <property type="entry name" value="Ald_Xan_dh_C"/>
    <property type="match status" value="1"/>
</dbReference>
<dbReference type="GO" id="GO:0051537">
    <property type="term" value="F:2 iron, 2 sulfur cluster binding"/>
    <property type="evidence" value="ECO:0007669"/>
    <property type="project" value="UniProtKB-KW"/>
</dbReference>
<evidence type="ECO:0000259" key="14">
    <source>
        <dbReference type="PROSITE" id="PS51387"/>
    </source>
</evidence>
<feature type="binding site" evidence="13">
    <location>
        <position position="898"/>
    </location>
    <ligand>
        <name>Mo-molybdopterin</name>
        <dbReference type="ChEBI" id="CHEBI:71302"/>
    </ligand>
    <ligandPart>
        <name>Mo</name>
        <dbReference type="ChEBI" id="CHEBI:28685"/>
    </ligandPart>
</feature>
<dbReference type="SUPFAM" id="SSF55447">
    <property type="entry name" value="CO dehydrogenase flavoprotein C-terminal domain-like"/>
    <property type="match status" value="1"/>
</dbReference>
<gene>
    <name evidence="15" type="primary">ORF139120</name>
</gene>
<dbReference type="InterPro" id="IPR016167">
    <property type="entry name" value="FAD-bd_PCMH_sub1"/>
</dbReference>